<comment type="caution">
    <text evidence="1">The sequence shown here is derived from an EMBL/GenBank/DDBJ whole genome shotgun (WGS) entry which is preliminary data.</text>
</comment>
<reference evidence="1 2" key="1">
    <citation type="submission" date="2020-08" db="EMBL/GenBank/DDBJ databases">
        <title>Genomic Encyclopedia of Type Strains, Phase IV (KMG-IV): sequencing the most valuable type-strain genomes for metagenomic binning, comparative biology and taxonomic classification.</title>
        <authorList>
            <person name="Goeker M."/>
        </authorList>
    </citation>
    <scope>NUCLEOTIDE SEQUENCE [LARGE SCALE GENOMIC DNA]</scope>
    <source>
        <strain evidence="1 2">DSM 5895</strain>
    </source>
</reference>
<dbReference type="Pfam" id="PF02924">
    <property type="entry name" value="HDPD"/>
    <property type="match status" value="1"/>
</dbReference>
<dbReference type="RefSeq" id="WP_183189683.1">
    <property type="nucleotide sequence ID" value="NZ_JACICD010000003.1"/>
</dbReference>
<proteinExistence type="predicted"/>
<name>A0A839Z9X3_9HYPH</name>
<dbReference type="EMBL" id="JACICD010000003">
    <property type="protein sequence ID" value="MBB3771533.1"/>
    <property type="molecule type" value="Genomic_DNA"/>
</dbReference>
<sequence length="124" mass="12771">MDLSIKSIGPRNLGFVLSDERSLSYDTVTVVAGSGKLQPGTLLGQITASKKWGPSPATGATGAETAKAVLAYAVDATSADVDVVVLARLGEVKKPYLVVDATVNDATKLAAKYAQLVAANIIPR</sequence>
<keyword evidence="2" id="KW-1185">Reference proteome</keyword>
<protein>
    <recommendedName>
        <fullName evidence="3">Head decoration protein</fullName>
    </recommendedName>
</protein>
<accession>A0A839Z9X3</accession>
<dbReference type="Proteomes" id="UP000533469">
    <property type="component" value="Unassembled WGS sequence"/>
</dbReference>
<dbReference type="InterPro" id="IPR004195">
    <property type="entry name" value="Head_decoration_D"/>
</dbReference>
<organism evidence="1 2">
    <name type="scientific">Ancylobacter tetraedralis</name>
    <dbReference type="NCBI Taxonomy" id="217068"/>
    <lineage>
        <taxon>Bacteria</taxon>
        <taxon>Pseudomonadati</taxon>
        <taxon>Pseudomonadota</taxon>
        <taxon>Alphaproteobacteria</taxon>
        <taxon>Hyphomicrobiales</taxon>
        <taxon>Xanthobacteraceae</taxon>
        <taxon>Ancylobacter</taxon>
    </lineage>
</organism>
<gene>
    <name evidence="1" type="ORF">FHS55_002132</name>
</gene>
<evidence type="ECO:0000313" key="1">
    <source>
        <dbReference type="EMBL" id="MBB3771533.1"/>
    </source>
</evidence>
<evidence type="ECO:0000313" key="2">
    <source>
        <dbReference type="Proteomes" id="UP000533469"/>
    </source>
</evidence>
<dbReference type="AlphaFoldDB" id="A0A839Z9X3"/>
<evidence type="ECO:0008006" key="3">
    <source>
        <dbReference type="Google" id="ProtNLM"/>
    </source>
</evidence>